<evidence type="ECO:0000256" key="11">
    <source>
        <dbReference type="ARBA" id="ARBA00023128"/>
    </source>
</evidence>
<dbReference type="FunFam" id="3.30.920.10:FF:000004">
    <property type="entry name" value="Mitochondrial chaperone Frataxin"/>
    <property type="match status" value="1"/>
</dbReference>
<dbReference type="SMART" id="SM01219">
    <property type="entry name" value="Frataxin_Cyay"/>
    <property type="match status" value="1"/>
</dbReference>
<comment type="caution">
    <text evidence="14">The sequence shown here is derived from an EMBL/GenBank/DDBJ whole genome shotgun (WGS) entry which is preliminary data.</text>
</comment>
<keyword evidence="15" id="KW-1185">Reference proteome</keyword>
<evidence type="ECO:0000256" key="10">
    <source>
        <dbReference type="ARBA" id="ARBA00023065"/>
    </source>
</evidence>
<evidence type="ECO:0000256" key="3">
    <source>
        <dbReference type="ARBA" id="ARBA00013107"/>
    </source>
</evidence>
<organism evidence="14 15">
    <name type="scientific">Emericellopsis atlantica</name>
    <dbReference type="NCBI Taxonomy" id="2614577"/>
    <lineage>
        <taxon>Eukaryota</taxon>
        <taxon>Fungi</taxon>
        <taxon>Dikarya</taxon>
        <taxon>Ascomycota</taxon>
        <taxon>Pezizomycotina</taxon>
        <taxon>Sordariomycetes</taxon>
        <taxon>Hypocreomycetidae</taxon>
        <taxon>Hypocreales</taxon>
        <taxon>Bionectriaceae</taxon>
        <taxon>Emericellopsis</taxon>
    </lineage>
</organism>
<dbReference type="EMBL" id="MU251242">
    <property type="protein sequence ID" value="KAG9258993.1"/>
    <property type="molecule type" value="Genomic_DNA"/>
</dbReference>
<dbReference type="InterPro" id="IPR017789">
    <property type="entry name" value="Frataxin"/>
</dbReference>
<evidence type="ECO:0000256" key="2">
    <source>
        <dbReference type="ARBA" id="ARBA00008183"/>
    </source>
</evidence>
<dbReference type="NCBIfam" id="TIGR03421">
    <property type="entry name" value="FeS_CyaY"/>
    <property type="match status" value="1"/>
</dbReference>
<evidence type="ECO:0000256" key="6">
    <source>
        <dbReference type="ARBA" id="ARBA00022496"/>
    </source>
</evidence>
<dbReference type="PANTHER" id="PTHR16821:SF2">
    <property type="entry name" value="FRATAXIN, MITOCHONDRIAL"/>
    <property type="match status" value="1"/>
</dbReference>
<proteinExistence type="inferred from homology"/>
<evidence type="ECO:0000313" key="15">
    <source>
        <dbReference type="Proteomes" id="UP000887229"/>
    </source>
</evidence>
<reference evidence="14" key="1">
    <citation type="journal article" date="2021" name="IMA Fungus">
        <title>Genomic characterization of three marine fungi, including Emericellopsis atlantica sp. nov. with signatures of a generalist lifestyle and marine biomass degradation.</title>
        <authorList>
            <person name="Hagestad O.C."/>
            <person name="Hou L."/>
            <person name="Andersen J.H."/>
            <person name="Hansen E.H."/>
            <person name="Altermark B."/>
            <person name="Li C."/>
            <person name="Kuhnert E."/>
            <person name="Cox R.J."/>
            <person name="Crous P.W."/>
            <person name="Spatafora J.W."/>
            <person name="Lail K."/>
            <person name="Amirebrahimi M."/>
            <person name="Lipzen A."/>
            <person name="Pangilinan J."/>
            <person name="Andreopoulos W."/>
            <person name="Hayes R.D."/>
            <person name="Ng V."/>
            <person name="Grigoriev I.V."/>
            <person name="Jackson S.A."/>
            <person name="Sutton T.D.S."/>
            <person name="Dobson A.D.W."/>
            <person name="Rama T."/>
        </authorList>
    </citation>
    <scope>NUCLEOTIDE SEQUENCE</scope>
    <source>
        <strain evidence="14">TS7</strain>
    </source>
</reference>
<dbReference type="RefSeq" id="XP_046122917.1">
    <property type="nucleotide sequence ID" value="XM_046261834.1"/>
</dbReference>
<dbReference type="PROSITE" id="PS01344">
    <property type="entry name" value="FRATAXIN_1"/>
    <property type="match status" value="1"/>
</dbReference>
<dbReference type="Gene3D" id="3.30.920.10">
    <property type="entry name" value="Frataxin/CyaY"/>
    <property type="match status" value="1"/>
</dbReference>
<evidence type="ECO:0000256" key="1">
    <source>
        <dbReference type="ARBA" id="ARBA00004173"/>
    </source>
</evidence>
<dbReference type="GeneID" id="70292737"/>
<protein>
    <recommendedName>
        <fullName evidence="3">ferroxidase</fullName>
        <ecNumber evidence="3">1.16.3.1</ecNumber>
    </recommendedName>
</protein>
<feature type="region of interest" description="Disordered" evidence="13">
    <location>
        <begin position="79"/>
        <end position="102"/>
    </location>
</feature>
<dbReference type="GO" id="GO:0006879">
    <property type="term" value="P:intracellular iron ion homeostasis"/>
    <property type="evidence" value="ECO:0007669"/>
    <property type="project" value="UniProtKB-KW"/>
</dbReference>
<comment type="catalytic activity">
    <reaction evidence="12">
        <text>4 Fe(2+) + O2 + 4 H(+) = 4 Fe(3+) + 2 H2O</text>
        <dbReference type="Rhea" id="RHEA:11148"/>
        <dbReference type="ChEBI" id="CHEBI:15377"/>
        <dbReference type="ChEBI" id="CHEBI:15378"/>
        <dbReference type="ChEBI" id="CHEBI:15379"/>
        <dbReference type="ChEBI" id="CHEBI:29033"/>
        <dbReference type="ChEBI" id="CHEBI:29034"/>
        <dbReference type="EC" id="1.16.3.1"/>
    </reaction>
</comment>
<dbReference type="NCBIfam" id="TIGR03422">
    <property type="entry name" value="mito_frataxin"/>
    <property type="match status" value="1"/>
</dbReference>
<dbReference type="GO" id="GO:0016226">
    <property type="term" value="P:iron-sulfur cluster assembly"/>
    <property type="evidence" value="ECO:0007669"/>
    <property type="project" value="InterPro"/>
</dbReference>
<dbReference type="PANTHER" id="PTHR16821">
    <property type="entry name" value="FRATAXIN"/>
    <property type="match status" value="1"/>
</dbReference>
<evidence type="ECO:0000256" key="13">
    <source>
        <dbReference type="SAM" id="MobiDB-lite"/>
    </source>
</evidence>
<evidence type="ECO:0000256" key="8">
    <source>
        <dbReference type="ARBA" id="ARBA00023002"/>
    </source>
</evidence>
<evidence type="ECO:0000313" key="14">
    <source>
        <dbReference type="EMBL" id="KAG9258993.1"/>
    </source>
</evidence>
<feature type="compositionally biased region" description="Basic and acidic residues" evidence="13">
    <location>
        <begin position="84"/>
        <end position="93"/>
    </location>
</feature>
<evidence type="ECO:0000256" key="12">
    <source>
        <dbReference type="ARBA" id="ARBA00047990"/>
    </source>
</evidence>
<evidence type="ECO:0000256" key="7">
    <source>
        <dbReference type="ARBA" id="ARBA00022946"/>
    </source>
</evidence>
<evidence type="ECO:0000256" key="5">
    <source>
        <dbReference type="ARBA" id="ARBA00022448"/>
    </source>
</evidence>
<dbReference type="PROSITE" id="PS50810">
    <property type="entry name" value="FRATAXIN_2"/>
    <property type="match status" value="1"/>
</dbReference>
<keyword evidence="6" id="KW-0410">Iron transport</keyword>
<keyword evidence="7" id="KW-0809">Transit peptide</keyword>
<keyword evidence="11" id="KW-0496">Mitochondrion</keyword>
<gene>
    <name evidence="14" type="ORF">F5Z01DRAFT_632080</name>
</gene>
<comment type="subcellular location">
    <subcellularLocation>
        <location evidence="1">Mitochondrion</location>
    </subcellularLocation>
</comment>
<keyword evidence="5" id="KW-0813">Transport</keyword>
<dbReference type="InterPro" id="IPR020895">
    <property type="entry name" value="Frataxin_CS"/>
</dbReference>
<dbReference type="Pfam" id="PF01491">
    <property type="entry name" value="Frataxin_Cyay"/>
    <property type="match status" value="1"/>
</dbReference>
<dbReference type="GO" id="GO:0034986">
    <property type="term" value="F:iron chaperone activity"/>
    <property type="evidence" value="ECO:0007669"/>
    <property type="project" value="TreeGrafter"/>
</dbReference>
<keyword evidence="8" id="KW-0560">Oxidoreductase</keyword>
<keyword evidence="4" id="KW-0409">Iron storage</keyword>
<accession>A0A9P7ZX52</accession>
<dbReference type="AlphaFoldDB" id="A0A9P7ZX52"/>
<dbReference type="GO" id="GO:0008198">
    <property type="term" value="F:ferrous iron binding"/>
    <property type="evidence" value="ECO:0007669"/>
    <property type="project" value="TreeGrafter"/>
</dbReference>
<dbReference type="OrthoDB" id="1897642at2759"/>
<dbReference type="GO" id="GO:0008199">
    <property type="term" value="F:ferric iron binding"/>
    <property type="evidence" value="ECO:0007669"/>
    <property type="project" value="InterPro"/>
</dbReference>
<keyword evidence="9" id="KW-0408">Iron</keyword>
<dbReference type="GO" id="GO:0051537">
    <property type="term" value="F:2 iron, 2 sulfur cluster binding"/>
    <property type="evidence" value="ECO:0007669"/>
    <property type="project" value="TreeGrafter"/>
</dbReference>
<dbReference type="SUPFAM" id="SSF55387">
    <property type="entry name" value="Frataxin/Nqo15-like"/>
    <property type="match status" value="1"/>
</dbReference>
<dbReference type="EC" id="1.16.3.1" evidence="3"/>
<evidence type="ECO:0000256" key="4">
    <source>
        <dbReference type="ARBA" id="ARBA00022434"/>
    </source>
</evidence>
<keyword evidence="10" id="KW-0406">Ion transport</keyword>
<sequence>MTAYGVLPIRTFTNRTQRAHLKRSFAMSRTNLRPSLRALLRIARNSNTARPANLSSHAYRPVASSARLSSFSTCAPRFKGIMPDTEHPAKHSTDTTSSGPAKPVELTEAEYHEVADHYLDRALAKFEEIQDQADEIDVEFASGVMTIRVPEKGTYVLNKQPPNKQIWLSSPISGPKRYDWCIFGDGQNDKEGTATGHWVYARDGSTLDSLILEELGYDLQEPLNG</sequence>
<dbReference type="GO" id="GO:0006826">
    <property type="term" value="P:iron ion transport"/>
    <property type="evidence" value="ECO:0007669"/>
    <property type="project" value="UniProtKB-KW"/>
</dbReference>
<dbReference type="InterPro" id="IPR036524">
    <property type="entry name" value="Frataxin/CyaY_sf"/>
</dbReference>
<comment type="similarity">
    <text evidence="2">Belongs to the frataxin family.</text>
</comment>
<dbReference type="Proteomes" id="UP000887229">
    <property type="component" value="Unassembled WGS sequence"/>
</dbReference>
<dbReference type="GO" id="GO:0004322">
    <property type="term" value="F:ferroxidase activity"/>
    <property type="evidence" value="ECO:0007669"/>
    <property type="project" value="UniProtKB-EC"/>
</dbReference>
<dbReference type="GO" id="GO:0005739">
    <property type="term" value="C:mitochondrion"/>
    <property type="evidence" value="ECO:0007669"/>
    <property type="project" value="UniProtKB-SubCell"/>
</dbReference>
<evidence type="ECO:0000256" key="9">
    <source>
        <dbReference type="ARBA" id="ARBA00023004"/>
    </source>
</evidence>
<dbReference type="InterPro" id="IPR002908">
    <property type="entry name" value="Frataxin/CyaY"/>
</dbReference>
<name>A0A9P7ZX52_9HYPO</name>